<dbReference type="Proteomes" id="UP000054621">
    <property type="component" value="Unassembled WGS sequence"/>
</dbReference>
<dbReference type="RefSeq" id="WP_027270097.1">
    <property type="nucleotide sequence ID" value="NZ_CAAAJE010000003.1"/>
</dbReference>
<dbReference type="EMBL" id="LNYV01000004">
    <property type="protein sequence ID" value="KTD59766.1"/>
    <property type="molecule type" value="Genomic_DNA"/>
</dbReference>
<accession>A0A0W0YTE3</accession>
<gene>
    <name evidence="4" type="ORF">Lsai_0410</name>
</gene>
<dbReference type="Gene3D" id="3.60.130.10">
    <property type="entry name" value="Clavaminate synthase-like"/>
    <property type="match status" value="1"/>
</dbReference>
<feature type="domain" description="TauD/TfdA-like" evidence="3">
    <location>
        <begin position="31"/>
        <end position="176"/>
    </location>
</feature>
<dbReference type="STRING" id="28087.Lsai_0410"/>
<reference evidence="4 5" key="1">
    <citation type="submission" date="2015-11" db="EMBL/GenBank/DDBJ databases">
        <title>Genomic analysis of 38 Legionella species identifies large and diverse effector repertoires.</title>
        <authorList>
            <person name="Burstein D."/>
            <person name="Amaro F."/>
            <person name="Zusman T."/>
            <person name="Lifshitz Z."/>
            <person name="Cohen O."/>
            <person name="Gilbert J.A."/>
            <person name="Pupko T."/>
            <person name="Shuman H.A."/>
            <person name="Segal G."/>
        </authorList>
    </citation>
    <scope>NUCLEOTIDE SEQUENCE [LARGE SCALE GENOMIC DNA]</scope>
    <source>
        <strain evidence="4 5">Mt.St.Helens-4</strain>
    </source>
</reference>
<organism evidence="4 5">
    <name type="scientific">Legionella sainthelensi</name>
    <dbReference type="NCBI Taxonomy" id="28087"/>
    <lineage>
        <taxon>Bacteria</taxon>
        <taxon>Pseudomonadati</taxon>
        <taxon>Pseudomonadota</taxon>
        <taxon>Gammaproteobacteria</taxon>
        <taxon>Legionellales</taxon>
        <taxon>Legionellaceae</taxon>
        <taxon>Legionella</taxon>
    </lineage>
</organism>
<evidence type="ECO:0000313" key="4">
    <source>
        <dbReference type="EMBL" id="KTD59766.1"/>
    </source>
</evidence>
<evidence type="ECO:0000259" key="3">
    <source>
        <dbReference type="Pfam" id="PF02668"/>
    </source>
</evidence>
<comment type="caution">
    <text evidence="4">The sequence shown here is derived from an EMBL/GenBank/DDBJ whole genome shotgun (WGS) entry which is preliminary data.</text>
</comment>
<dbReference type="Pfam" id="PF02668">
    <property type="entry name" value="TauD"/>
    <property type="match status" value="1"/>
</dbReference>
<evidence type="ECO:0000256" key="1">
    <source>
        <dbReference type="ARBA" id="ARBA00001954"/>
    </source>
</evidence>
<dbReference type="eggNOG" id="COG2175">
    <property type="taxonomic scope" value="Bacteria"/>
</dbReference>
<dbReference type="InterPro" id="IPR003819">
    <property type="entry name" value="TauD/TfdA-like"/>
</dbReference>
<name>A0A0W0YTE3_9GAMM</name>
<dbReference type="PANTHER" id="PTHR10696">
    <property type="entry name" value="GAMMA-BUTYROBETAINE HYDROXYLASE-RELATED"/>
    <property type="match status" value="1"/>
</dbReference>
<sequence length="417" mass="48122">MHKEYQGVITRFLRKDERLILSEEEQMPLVIEADKSADLEFLHQFLKSYSPQIIQDMAQYGAVLLRGFNIDTEEQFENIILSIPEFRGISDAFMSENGRVHVGDLKYVLHTNSIYKTGGTLYLGGFHTENYYSTDVPSYLCFCCFQPSALGGETGLINTQKVYNHLSKELKEKLEKSSFFVCQWSIKEIAERYQIAEDEAKKKCEQFALPIEGEGSESFAVMYKPSVLEHPLTQEKALQINLFELAALNYELRKCFMNDYKDKKWFWHRFFWKLPTSIFNSIEFLAILFISFFNSPKNSYKILRTKFYNFKAKRKNKLRSSNKKKVGSCFSHQEVKALAQTMRHYYSSCIWKKGDLLLIDNKKVMHAGMPGIGPRLIRAMICNPLAMNYYSSASGTSVATERVTETLGASMTVKPPD</sequence>
<evidence type="ECO:0000256" key="2">
    <source>
        <dbReference type="ARBA" id="ARBA00023002"/>
    </source>
</evidence>
<dbReference type="PATRIC" id="fig|28087.4.peg.429"/>
<dbReference type="GO" id="GO:0016706">
    <property type="term" value="F:2-oxoglutarate-dependent dioxygenase activity"/>
    <property type="evidence" value="ECO:0007669"/>
    <property type="project" value="UniProtKB-ARBA"/>
</dbReference>
<evidence type="ECO:0000313" key="5">
    <source>
        <dbReference type="Proteomes" id="UP000054621"/>
    </source>
</evidence>
<dbReference type="AlphaFoldDB" id="A0A0W0YTE3"/>
<dbReference type="InterPro" id="IPR050411">
    <property type="entry name" value="AlphaKG_dependent_hydroxylases"/>
</dbReference>
<proteinExistence type="predicted"/>
<dbReference type="OrthoDB" id="9769888at2"/>
<dbReference type="PANTHER" id="PTHR10696:SF21">
    <property type="entry name" value="TAUD_TFDA-LIKE DOMAIN-CONTAINING PROTEIN"/>
    <property type="match status" value="1"/>
</dbReference>
<keyword evidence="2" id="KW-0560">Oxidoreductase</keyword>
<dbReference type="SUPFAM" id="SSF51197">
    <property type="entry name" value="Clavaminate synthase-like"/>
    <property type="match status" value="1"/>
</dbReference>
<dbReference type="InterPro" id="IPR042098">
    <property type="entry name" value="TauD-like_sf"/>
</dbReference>
<protein>
    <submittedName>
        <fullName evidence="4">Regulatory protein, SyrP-like protein</fullName>
    </submittedName>
</protein>
<comment type="cofactor">
    <cofactor evidence="1">
        <name>Fe(2+)</name>
        <dbReference type="ChEBI" id="CHEBI:29033"/>
    </cofactor>
</comment>